<dbReference type="InterPro" id="IPR003661">
    <property type="entry name" value="HisK_dim/P_dom"/>
</dbReference>
<sequence>MSRKLLFILTGVISIASIGLILLQSKWIRIAVGIKEEQFAQTAALAMERIIDEIEKQETVVQIIDEIKPYYSVNTKGSAQMTYRQDILNKTKSGFRSKQISQQVFTINNLDTLKLPSFSKGLVDSTLFGNLPVKIAPSQSSFKNKQQLALSFSDKLLNKTVFVENIVDRMIRVELPLQERISKEQLDSIIQRELKRKGINASYEYRVTNEKDSTIYASTRFNPRFKGLVLREKLFPNDFFARRYFLTIYFPNQKTYLLSSLGPMTFGTLLLTMLIISIFTITLYIIFKQKRISEIRNDFVSNMTHELKTPISTISLAAQMLNDKSIPYERKNLDYLGGVISDESKRLGLQVEKVLQMAIFERAKLKLKIKDVDIHEIIKKVSTNFSIQVEAQNGSLEHSLDASSPTVKADEVHITNVINNLLDNAMKYKNGEPKINIFTKDASKGIVVAIQDNGIGISRENLKKIFDQFYRVPSGNIHNVKGFGLGLSYVKKIVEAHGGKIWAESKVGEGSTFSFYLPWNGPAEK</sequence>
<dbReference type="PANTHER" id="PTHR43547:SF2">
    <property type="entry name" value="HYBRID SIGNAL TRANSDUCTION HISTIDINE KINASE C"/>
    <property type="match status" value="1"/>
</dbReference>
<dbReference type="PANTHER" id="PTHR43547">
    <property type="entry name" value="TWO-COMPONENT HISTIDINE KINASE"/>
    <property type="match status" value="1"/>
</dbReference>
<dbReference type="InterPro" id="IPR036890">
    <property type="entry name" value="HATPase_C_sf"/>
</dbReference>
<evidence type="ECO:0000256" key="10">
    <source>
        <dbReference type="ARBA" id="ARBA00023012"/>
    </source>
</evidence>
<keyword evidence="4" id="KW-1003">Cell membrane</keyword>
<keyword evidence="9" id="KW-0067">ATP-binding</keyword>
<dbReference type="SMART" id="SM00387">
    <property type="entry name" value="HATPase_c"/>
    <property type="match status" value="1"/>
</dbReference>
<dbReference type="SUPFAM" id="SSF55874">
    <property type="entry name" value="ATPase domain of HSP90 chaperone/DNA topoisomerase II/histidine kinase"/>
    <property type="match status" value="1"/>
</dbReference>
<dbReference type="GO" id="GO:0000155">
    <property type="term" value="F:phosphorelay sensor kinase activity"/>
    <property type="evidence" value="ECO:0007669"/>
    <property type="project" value="InterPro"/>
</dbReference>
<dbReference type="RefSeq" id="WP_173075797.1">
    <property type="nucleotide sequence ID" value="NZ_CP041345.1"/>
</dbReference>
<dbReference type="FunFam" id="3.30.565.10:FF:000023">
    <property type="entry name" value="PAS domain-containing sensor histidine kinase"/>
    <property type="match status" value="1"/>
</dbReference>
<dbReference type="CDD" id="cd00082">
    <property type="entry name" value="HisKA"/>
    <property type="match status" value="1"/>
</dbReference>
<organism evidence="14 15">
    <name type="scientific">Tenuifilum thalassicum</name>
    <dbReference type="NCBI Taxonomy" id="2590900"/>
    <lineage>
        <taxon>Bacteria</taxon>
        <taxon>Pseudomonadati</taxon>
        <taxon>Bacteroidota</taxon>
        <taxon>Bacteroidia</taxon>
        <taxon>Bacteroidales</taxon>
        <taxon>Tenuifilaceae</taxon>
        <taxon>Tenuifilum</taxon>
    </lineage>
</organism>
<dbReference type="Gene3D" id="1.10.287.130">
    <property type="match status" value="1"/>
</dbReference>
<proteinExistence type="predicted"/>
<evidence type="ECO:0000256" key="2">
    <source>
        <dbReference type="ARBA" id="ARBA00004236"/>
    </source>
</evidence>
<dbReference type="SMART" id="SM00388">
    <property type="entry name" value="HisKA"/>
    <property type="match status" value="1"/>
</dbReference>
<dbReference type="Pfam" id="PF00512">
    <property type="entry name" value="HisKA"/>
    <property type="match status" value="1"/>
</dbReference>
<evidence type="ECO:0000256" key="8">
    <source>
        <dbReference type="ARBA" id="ARBA00022777"/>
    </source>
</evidence>
<feature type="domain" description="Histidine kinase" evidence="13">
    <location>
        <begin position="302"/>
        <end position="521"/>
    </location>
</feature>
<evidence type="ECO:0000256" key="11">
    <source>
        <dbReference type="ARBA" id="ARBA00023136"/>
    </source>
</evidence>
<dbReference type="CDD" id="cd00075">
    <property type="entry name" value="HATPase"/>
    <property type="match status" value="1"/>
</dbReference>
<name>A0A7D4C1H6_9BACT</name>
<dbReference type="InterPro" id="IPR036097">
    <property type="entry name" value="HisK_dim/P_sf"/>
</dbReference>
<protein>
    <recommendedName>
        <fullName evidence="3">histidine kinase</fullName>
        <ecNumber evidence="3">2.7.13.3</ecNumber>
    </recommendedName>
</protein>
<reference evidence="14 15" key="1">
    <citation type="submission" date="2019-07" db="EMBL/GenBank/DDBJ databases">
        <title>Thalassofilum flectens gen. nov., sp. nov., a novel moderate thermophilic anaerobe from a shallow sea hot spring in Kunashir Island (Russia), representing a new family in the order Bacteroidales, and proposal of Thalassofilacea fam. nov.</title>
        <authorList>
            <person name="Kochetkova T.V."/>
            <person name="Podosokorskaya O.A."/>
            <person name="Novikov A."/>
            <person name="Elcheninov A.G."/>
            <person name="Toshchakov S.V."/>
            <person name="Kublanov I.V."/>
        </authorList>
    </citation>
    <scope>NUCLEOTIDE SEQUENCE [LARGE SCALE GENOMIC DNA]</scope>
    <source>
        <strain evidence="14 15">38-H</strain>
    </source>
</reference>
<dbReference type="InterPro" id="IPR004358">
    <property type="entry name" value="Sig_transdc_His_kin-like_C"/>
</dbReference>
<keyword evidence="12" id="KW-1133">Transmembrane helix</keyword>
<dbReference type="PRINTS" id="PR00344">
    <property type="entry name" value="BCTRLSENSOR"/>
</dbReference>
<dbReference type="EC" id="2.7.13.3" evidence="3"/>
<accession>A0A7D4C1H6</accession>
<dbReference type="GO" id="GO:0005886">
    <property type="term" value="C:plasma membrane"/>
    <property type="evidence" value="ECO:0007669"/>
    <property type="project" value="UniProtKB-SubCell"/>
</dbReference>
<evidence type="ECO:0000313" key="14">
    <source>
        <dbReference type="EMBL" id="QKG80744.1"/>
    </source>
</evidence>
<evidence type="ECO:0000256" key="3">
    <source>
        <dbReference type="ARBA" id="ARBA00012438"/>
    </source>
</evidence>
<dbReference type="PROSITE" id="PS50109">
    <property type="entry name" value="HIS_KIN"/>
    <property type="match status" value="1"/>
</dbReference>
<gene>
    <name evidence="14" type="ORF">FHG85_10865</name>
</gene>
<dbReference type="KEGG" id="ttz:FHG85_10865"/>
<keyword evidence="15" id="KW-1185">Reference proteome</keyword>
<dbReference type="GO" id="GO:0005524">
    <property type="term" value="F:ATP binding"/>
    <property type="evidence" value="ECO:0007669"/>
    <property type="project" value="UniProtKB-KW"/>
</dbReference>
<evidence type="ECO:0000259" key="13">
    <source>
        <dbReference type="PROSITE" id="PS50109"/>
    </source>
</evidence>
<dbReference type="Gene3D" id="3.30.565.10">
    <property type="entry name" value="Histidine kinase-like ATPase, C-terminal domain"/>
    <property type="match status" value="1"/>
</dbReference>
<dbReference type="Proteomes" id="UP000500961">
    <property type="component" value="Chromosome"/>
</dbReference>
<keyword evidence="7" id="KW-0547">Nucleotide-binding</keyword>
<dbReference type="InterPro" id="IPR005467">
    <property type="entry name" value="His_kinase_dom"/>
</dbReference>
<keyword evidence="10" id="KW-0902">Two-component regulatory system</keyword>
<evidence type="ECO:0000256" key="4">
    <source>
        <dbReference type="ARBA" id="ARBA00022475"/>
    </source>
</evidence>
<comment type="catalytic activity">
    <reaction evidence="1">
        <text>ATP + protein L-histidine = ADP + protein N-phospho-L-histidine.</text>
        <dbReference type="EC" id="2.7.13.3"/>
    </reaction>
</comment>
<evidence type="ECO:0000313" key="15">
    <source>
        <dbReference type="Proteomes" id="UP000500961"/>
    </source>
</evidence>
<evidence type="ECO:0000256" key="7">
    <source>
        <dbReference type="ARBA" id="ARBA00022741"/>
    </source>
</evidence>
<evidence type="ECO:0000256" key="1">
    <source>
        <dbReference type="ARBA" id="ARBA00000085"/>
    </source>
</evidence>
<dbReference type="EMBL" id="CP041345">
    <property type="protein sequence ID" value="QKG80744.1"/>
    <property type="molecule type" value="Genomic_DNA"/>
</dbReference>
<feature type="transmembrane region" description="Helical" evidence="12">
    <location>
        <begin position="264"/>
        <end position="287"/>
    </location>
</feature>
<evidence type="ECO:0000256" key="6">
    <source>
        <dbReference type="ARBA" id="ARBA00022679"/>
    </source>
</evidence>
<dbReference type="AlphaFoldDB" id="A0A7D4C1H6"/>
<evidence type="ECO:0000256" key="9">
    <source>
        <dbReference type="ARBA" id="ARBA00022840"/>
    </source>
</evidence>
<evidence type="ECO:0000256" key="12">
    <source>
        <dbReference type="SAM" id="Phobius"/>
    </source>
</evidence>
<dbReference type="Pfam" id="PF02518">
    <property type="entry name" value="HATPase_c"/>
    <property type="match status" value="1"/>
</dbReference>
<keyword evidence="6" id="KW-0808">Transferase</keyword>
<evidence type="ECO:0000256" key="5">
    <source>
        <dbReference type="ARBA" id="ARBA00022553"/>
    </source>
</evidence>
<keyword evidence="11 12" id="KW-0472">Membrane</keyword>
<dbReference type="SUPFAM" id="SSF47384">
    <property type="entry name" value="Homodimeric domain of signal transducing histidine kinase"/>
    <property type="match status" value="1"/>
</dbReference>
<dbReference type="InterPro" id="IPR003594">
    <property type="entry name" value="HATPase_dom"/>
</dbReference>
<keyword evidence="5" id="KW-0597">Phosphoprotein</keyword>
<comment type="subcellular location">
    <subcellularLocation>
        <location evidence="2">Cell membrane</location>
    </subcellularLocation>
</comment>
<keyword evidence="8 14" id="KW-0418">Kinase</keyword>
<keyword evidence="12" id="KW-0812">Transmembrane</keyword>